<accession>A0ABP6VXL0</accession>
<protein>
    <submittedName>
        <fullName evidence="1">Uncharacterized protein</fullName>
    </submittedName>
</protein>
<evidence type="ECO:0000313" key="2">
    <source>
        <dbReference type="Proteomes" id="UP001500689"/>
    </source>
</evidence>
<proteinExistence type="predicted"/>
<keyword evidence="2" id="KW-1185">Reference proteome</keyword>
<sequence length="73" mass="7701">MLRWTVGRGGGIAYLRSGGLDKLKGPSRTVPRRPRVAVECCADQPQPGSPLTSGTLIAFHAAFTVSYSVQLSG</sequence>
<reference evidence="2" key="1">
    <citation type="journal article" date="2019" name="Int. J. Syst. Evol. Microbiol.">
        <title>The Global Catalogue of Microorganisms (GCM) 10K type strain sequencing project: providing services to taxonomists for standard genome sequencing and annotation.</title>
        <authorList>
            <consortium name="The Broad Institute Genomics Platform"/>
            <consortium name="The Broad Institute Genome Sequencing Center for Infectious Disease"/>
            <person name="Wu L."/>
            <person name="Ma J."/>
        </authorList>
    </citation>
    <scope>NUCLEOTIDE SEQUENCE [LARGE SCALE GENOMIC DNA]</scope>
    <source>
        <strain evidence="2">JCM 16898</strain>
    </source>
</reference>
<dbReference type="EMBL" id="BAAAZN010000004">
    <property type="protein sequence ID" value="GAA3540457.1"/>
    <property type="molecule type" value="Genomic_DNA"/>
</dbReference>
<organism evidence="1 2">
    <name type="scientific">Amycolatopsis ultiminotia</name>
    <dbReference type="NCBI Taxonomy" id="543629"/>
    <lineage>
        <taxon>Bacteria</taxon>
        <taxon>Bacillati</taxon>
        <taxon>Actinomycetota</taxon>
        <taxon>Actinomycetes</taxon>
        <taxon>Pseudonocardiales</taxon>
        <taxon>Pseudonocardiaceae</taxon>
        <taxon>Amycolatopsis</taxon>
    </lineage>
</organism>
<dbReference type="Proteomes" id="UP001500689">
    <property type="component" value="Unassembled WGS sequence"/>
</dbReference>
<evidence type="ECO:0000313" key="1">
    <source>
        <dbReference type="EMBL" id="GAA3540457.1"/>
    </source>
</evidence>
<gene>
    <name evidence="1" type="ORF">GCM10022222_25140</name>
</gene>
<comment type="caution">
    <text evidence="1">The sequence shown here is derived from an EMBL/GenBank/DDBJ whole genome shotgun (WGS) entry which is preliminary data.</text>
</comment>
<name>A0ABP6VXL0_9PSEU</name>